<dbReference type="InterPro" id="IPR022149">
    <property type="entry name" value="DUF3681"/>
</dbReference>
<evidence type="ECO:0000313" key="3">
    <source>
        <dbReference type="Proteomes" id="UP000004995"/>
    </source>
</evidence>
<protein>
    <submittedName>
        <fullName evidence="2">Uncharacterized protein</fullName>
    </submittedName>
</protein>
<evidence type="ECO:0000256" key="1">
    <source>
        <dbReference type="SAM" id="Phobius"/>
    </source>
</evidence>
<organism evidence="2 3">
    <name type="scientific">Setaria italica</name>
    <name type="common">Foxtail millet</name>
    <name type="synonym">Panicum italicum</name>
    <dbReference type="NCBI Taxonomy" id="4555"/>
    <lineage>
        <taxon>Eukaryota</taxon>
        <taxon>Viridiplantae</taxon>
        <taxon>Streptophyta</taxon>
        <taxon>Embryophyta</taxon>
        <taxon>Tracheophyta</taxon>
        <taxon>Spermatophyta</taxon>
        <taxon>Magnoliopsida</taxon>
        <taxon>Liliopsida</taxon>
        <taxon>Poales</taxon>
        <taxon>Poaceae</taxon>
        <taxon>PACMAD clade</taxon>
        <taxon>Panicoideae</taxon>
        <taxon>Panicodae</taxon>
        <taxon>Paniceae</taxon>
        <taxon>Cenchrinae</taxon>
        <taxon>Setaria</taxon>
    </lineage>
</organism>
<dbReference type="OMA" id="DSTCYHL"/>
<proteinExistence type="predicted"/>
<dbReference type="eggNOG" id="ENOG502R5Z4">
    <property type="taxonomic scope" value="Eukaryota"/>
</dbReference>
<feature type="transmembrane region" description="Helical" evidence="1">
    <location>
        <begin position="104"/>
        <end position="124"/>
    </location>
</feature>
<keyword evidence="1" id="KW-0812">Transmembrane</keyword>
<feature type="transmembrane region" description="Helical" evidence="1">
    <location>
        <begin position="67"/>
        <end position="92"/>
    </location>
</feature>
<dbReference type="EMBL" id="AGNK02002861">
    <property type="status" value="NOT_ANNOTATED_CDS"/>
    <property type="molecule type" value="Genomic_DNA"/>
</dbReference>
<keyword evidence="3" id="KW-1185">Reference proteome</keyword>
<sequence length="125" mass="12821">EPRMVTLMSLQARREGLVQGNDDGVVDRNATSWFPAALGLAGLATASSAITAAMSKRPAALQGTNGSYYLLALSGLFYAGVAELGGAVWVMADPRARAAVGRRLVYASLAPLTAAAGLAAATLLW</sequence>
<keyword evidence="1" id="KW-0472">Membrane</keyword>
<dbReference type="HOGENOM" id="CLU_124662_2_1_1"/>
<keyword evidence="1" id="KW-1133">Transmembrane helix</keyword>
<dbReference type="FunCoup" id="K3XR61">
    <property type="interactions" value="482"/>
</dbReference>
<dbReference type="Proteomes" id="UP000004995">
    <property type="component" value="Unassembled WGS sequence"/>
</dbReference>
<dbReference type="InParanoid" id="K3XR61"/>
<dbReference type="AlphaFoldDB" id="K3XR61"/>
<reference evidence="2" key="2">
    <citation type="submission" date="2018-08" db="UniProtKB">
        <authorList>
            <consortium name="EnsemblPlants"/>
        </authorList>
    </citation>
    <scope>IDENTIFICATION</scope>
    <source>
        <strain evidence="2">Yugu1</strain>
    </source>
</reference>
<name>K3XR61_SETIT</name>
<dbReference type="EnsemblPlants" id="KQL04379">
    <property type="protein sequence ID" value="KQL04379"/>
    <property type="gene ID" value="SETIT_004401mg"/>
</dbReference>
<reference evidence="3" key="1">
    <citation type="journal article" date="2012" name="Nat. Biotechnol.">
        <title>Reference genome sequence of the model plant Setaria.</title>
        <authorList>
            <person name="Bennetzen J.L."/>
            <person name="Schmutz J."/>
            <person name="Wang H."/>
            <person name="Percifield R."/>
            <person name="Hawkins J."/>
            <person name="Pontaroli A.C."/>
            <person name="Estep M."/>
            <person name="Feng L."/>
            <person name="Vaughn J.N."/>
            <person name="Grimwood J."/>
            <person name="Jenkins J."/>
            <person name="Barry K."/>
            <person name="Lindquist E."/>
            <person name="Hellsten U."/>
            <person name="Deshpande S."/>
            <person name="Wang X."/>
            <person name="Wu X."/>
            <person name="Mitros T."/>
            <person name="Triplett J."/>
            <person name="Yang X."/>
            <person name="Ye C.Y."/>
            <person name="Mauro-Herrera M."/>
            <person name="Wang L."/>
            <person name="Li P."/>
            <person name="Sharma M."/>
            <person name="Sharma R."/>
            <person name="Ronald P.C."/>
            <person name="Panaud O."/>
            <person name="Kellogg E.A."/>
            <person name="Brutnell T.P."/>
            <person name="Doust A.N."/>
            <person name="Tuskan G.A."/>
            <person name="Rokhsar D."/>
            <person name="Devos K.M."/>
        </authorList>
    </citation>
    <scope>NUCLEOTIDE SEQUENCE [LARGE SCALE GENOMIC DNA]</scope>
    <source>
        <strain evidence="3">cv. Yugu1</strain>
    </source>
</reference>
<accession>K3XR61</accession>
<dbReference type="Pfam" id="PF12442">
    <property type="entry name" value="DUF3681"/>
    <property type="match status" value="1"/>
</dbReference>
<dbReference type="PANTHER" id="PTHR33530:SF4">
    <property type="entry name" value="OS01G0145800 PROTEIN"/>
    <property type="match status" value="1"/>
</dbReference>
<evidence type="ECO:0000313" key="2">
    <source>
        <dbReference type="EnsemblPlants" id="KQL04379"/>
    </source>
</evidence>
<dbReference type="Gramene" id="KQL04379">
    <property type="protein sequence ID" value="KQL04379"/>
    <property type="gene ID" value="SETIT_004401mg"/>
</dbReference>
<dbReference type="PANTHER" id="PTHR33530">
    <property type="entry name" value="OS01G0147100 PROTEIN"/>
    <property type="match status" value="1"/>
</dbReference>
<feature type="transmembrane region" description="Helical" evidence="1">
    <location>
        <begin position="33"/>
        <end position="55"/>
    </location>
</feature>